<dbReference type="Pfam" id="PF07715">
    <property type="entry name" value="Plug"/>
    <property type="match status" value="1"/>
</dbReference>
<dbReference type="RefSeq" id="WP_180546101.1">
    <property type="nucleotide sequence ID" value="NZ_JACCJZ010000020.1"/>
</dbReference>
<dbReference type="PANTHER" id="PTHR40980:SF5">
    <property type="entry name" value="TONB-DEPENDENT RECEPTOR"/>
    <property type="match status" value="1"/>
</dbReference>
<comment type="subcellular location">
    <subcellularLocation>
        <location evidence="1 4">Cell outer membrane</location>
    </subcellularLocation>
</comment>
<sequence length="885" mass="97538">MPQARRGRIARSGIYLAVGAALAMPVQAQQSGADLVPADAAATPQQTSELGAVTVRGEYIPEPMANTAEVASFVTREDFERTGDSTAAAALTRVSGLSVVGDKYVYVRGLGERYSSALFNGSPLPSPEPLQRVVPLDLFPAEALAGVTVQKTYSVRYPGEFGGGVIDLQGLTVPDTPFLKLEIGFGGNSVTTRSPGLTYYGSKRDWWGYDSGRRDLPEEIVNSRQPLTSANYSREWLAAFGSALNNPNLFVVQEKRRIDPDVNFGASAGTAFEIADGVRLGVIGVASFDNDWRTRTGLQQDGAFTGGGVELYRDYDFATTRMSARVNGLFGLGLESENHSVSWNTLYVHDTVKETRSRDGFNFNVGVDIREDGTLWLERQLINNQLAGKSSFGEYQDLKLGWRLGYSRARRMTPYETDVRYALVNGTWTHGSGSNSVRFGAVDDEVASGGIDLDWRLPVERELTLSAGIAYSDNDRAAVLRTFRFDTIAGALPVFNQVQRIDYLFSDYNFQNGLLTLTETTPNNNGESAYDGTLKTRAAYLQLEGEIAPAWRATVGVRYEDATQAVHPLNIFTGERVGGVFAAAPLLNDYLLPAATVTWNFADNQQIRFGASKTIARPQFRELAPQQYTDPDNNRLFFGNPFLVDSRLTNLDLRYEWFFNAGEYFTSGLFYKTIDNPVEAVIGDFGGNQLYQGFLNAPEATLYGVELEFKKYFAPEFRLLGDGRLYFATNYTWTSSEVNAAEGDTVIPPGFNGVPQDARSFVSDGSRMQGQSDHIGNVQFGVENDSADFRATLIANYVSDRISVRGRAGQPDYIEDPGVSLDFVLRKGLDLGSFGWNTVKPSLSFSARNLLNTKHEEYQERGGERIDLYTYKPGISWDVSLSFAF</sequence>
<dbReference type="InterPro" id="IPR012910">
    <property type="entry name" value="Plug_dom"/>
</dbReference>
<keyword evidence="8" id="KW-0675">Receptor</keyword>
<feature type="chain" id="PRO_5031251766" evidence="5">
    <location>
        <begin position="29"/>
        <end position="885"/>
    </location>
</feature>
<dbReference type="PANTHER" id="PTHR40980">
    <property type="entry name" value="PLUG DOMAIN-CONTAINING PROTEIN"/>
    <property type="match status" value="1"/>
</dbReference>
<proteinExistence type="inferred from homology"/>
<dbReference type="InterPro" id="IPR037066">
    <property type="entry name" value="Plug_dom_sf"/>
</dbReference>
<accession>A0A7Z0QSF4</accession>
<protein>
    <submittedName>
        <fullName evidence="8">TonB-dependent receptor</fullName>
    </submittedName>
</protein>
<dbReference type="AlphaFoldDB" id="A0A7Z0QSF4"/>
<dbReference type="InterPro" id="IPR000531">
    <property type="entry name" value="Beta-barrel_TonB"/>
</dbReference>
<evidence type="ECO:0000259" key="7">
    <source>
        <dbReference type="Pfam" id="PF07715"/>
    </source>
</evidence>
<dbReference type="InterPro" id="IPR036942">
    <property type="entry name" value="Beta-barrel_TonB_sf"/>
</dbReference>
<keyword evidence="4" id="KW-0798">TonB box</keyword>
<dbReference type="Proteomes" id="UP000589896">
    <property type="component" value="Unassembled WGS sequence"/>
</dbReference>
<evidence type="ECO:0000313" key="9">
    <source>
        <dbReference type="Proteomes" id="UP000589896"/>
    </source>
</evidence>
<feature type="signal peptide" evidence="5">
    <location>
        <begin position="1"/>
        <end position="28"/>
    </location>
</feature>
<evidence type="ECO:0000313" key="8">
    <source>
        <dbReference type="EMBL" id="NYZ63913.1"/>
    </source>
</evidence>
<feature type="domain" description="TonB-dependent receptor-like beta-barrel" evidence="6">
    <location>
        <begin position="395"/>
        <end position="850"/>
    </location>
</feature>
<comment type="caution">
    <text evidence="8">The sequence shown here is derived from an EMBL/GenBank/DDBJ whole genome shotgun (WGS) entry which is preliminary data.</text>
</comment>
<comment type="similarity">
    <text evidence="4">Belongs to the TonB-dependent receptor family.</text>
</comment>
<dbReference type="Gene3D" id="2.170.130.10">
    <property type="entry name" value="TonB-dependent receptor, plug domain"/>
    <property type="match status" value="1"/>
</dbReference>
<dbReference type="Gene3D" id="2.40.170.20">
    <property type="entry name" value="TonB-dependent receptor, beta-barrel domain"/>
    <property type="match status" value="1"/>
</dbReference>
<gene>
    <name evidence="8" type="ORF">H0E82_14280</name>
</gene>
<keyword evidence="2 4" id="KW-0472">Membrane</keyword>
<keyword evidence="3" id="KW-0998">Cell outer membrane</keyword>
<dbReference type="EMBL" id="JACCJZ010000020">
    <property type="protein sequence ID" value="NYZ63913.1"/>
    <property type="molecule type" value="Genomic_DNA"/>
</dbReference>
<reference evidence="8 9" key="1">
    <citation type="submission" date="2020-07" db="EMBL/GenBank/DDBJ databases">
        <title>isolation of Luteimonas sp. SJ-16.</title>
        <authorList>
            <person name="Huang X.-X."/>
            <person name="Xu L."/>
            <person name="Sun J.-Q."/>
        </authorList>
    </citation>
    <scope>NUCLEOTIDE SEQUENCE [LARGE SCALE GENOMIC DNA]</scope>
    <source>
        <strain evidence="8 9">SJ-16</strain>
    </source>
</reference>
<evidence type="ECO:0000256" key="5">
    <source>
        <dbReference type="SAM" id="SignalP"/>
    </source>
</evidence>
<organism evidence="8 9">
    <name type="scientific">Luteimonas deserti</name>
    <dbReference type="NCBI Taxonomy" id="2752306"/>
    <lineage>
        <taxon>Bacteria</taxon>
        <taxon>Pseudomonadati</taxon>
        <taxon>Pseudomonadota</taxon>
        <taxon>Gammaproteobacteria</taxon>
        <taxon>Lysobacterales</taxon>
        <taxon>Lysobacteraceae</taxon>
        <taxon>Luteimonas</taxon>
    </lineage>
</organism>
<dbReference type="GO" id="GO:0009279">
    <property type="term" value="C:cell outer membrane"/>
    <property type="evidence" value="ECO:0007669"/>
    <property type="project" value="UniProtKB-SubCell"/>
</dbReference>
<evidence type="ECO:0000259" key="6">
    <source>
        <dbReference type="Pfam" id="PF00593"/>
    </source>
</evidence>
<dbReference type="SUPFAM" id="SSF56935">
    <property type="entry name" value="Porins"/>
    <property type="match status" value="1"/>
</dbReference>
<feature type="domain" description="TonB-dependent receptor plug" evidence="7">
    <location>
        <begin position="66"/>
        <end position="165"/>
    </location>
</feature>
<keyword evidence="9" id="KW-1185">Reference proteome</keyword>
<keyword evidence="5" id="KW-0732">Signal</keyword>
<evidence type="ECO:0000256" key="3">
    <source>
        <dbReference type="ARBA" id="ARBA00023237"/>
    </source>
</evidence>
<name>A0A7Z0QSF4_9GAMM</name>
<evidence type="ECO:0000256" key="2">
    <source>
        <dbReference type="ARBA" id="ARBA00023136"/>
    </source>
</evidence>
<evidence type="ECO:0000256" key="1">
    <source>
        <dbReference type="ARBA" id="ARBA00004442"/>
    </source>
</evidence>
<dbReference type="Pfam" id="PF00593">
    <property type="entry name" value="TonB_dep_Rec_b-barrel"/>
    <property type="match status" value="1"/>
</dbReference>
<evidence type="ECO:0000256" key="4">
    <source>
        <dbReference type="RuleBase" id="RU003357"/>
    </source>
</evidence>